<keyword evidence="2" id="KW-1133">Transmembrane helix</keyword>
<comment type="caution">
    <text evidence="4">The sequence shown here is derived from an EMBL/GenBank/DDBJ whole genome shotgun (WGS) entry which is preliminary data.</text>
</comment>
<keyword evidence="5" id="KW-1185">Reference proteome</keyword>
<dbReference type="InterPro" id="IPR019734">
    <property type="entry name" value="TPR_rpt"/>
</dbReference>
<dbReference type="InterPro" id="IPR016032">
    <property type="entry name" value="Sig_transdc_resp-reg_C-effctor"/>
</dbReference>
<dbReference type="SUPFAM" id="SSF48452">
    <property type="entry name" value="TPR-like"/>
    <property type="match status" value="1"/>
</dbReference>
<dbReference type="Gene3D" id="1.10.10.10">
    <property type="entry name" value="Winged helix-like DNA-binding domain superfamily/Winged helix DNA-binding domain"/>
    <property type="match status" value="1"/>
</dbReference>
<dbReference type="InterPro" id="IPR000792">
    <property type="entry name" value="Tscrpt_reg_LuxR_C"/>
</dbReference>
<sequence>MPPNVVLKLVTFFFLINYTFSFGQYRQTLHKPYKDKVDDIDVLYRNIINKSRKDSLFAHDYTQEMKLWAIENNDLELVLEAELLEAYAYWFLYGYKYPELINNLINVVDKSKKEGILHVEERAIQVISNHYWNIKKYEKAFEWLLQSSKLLDKMDAENFPNMSYHLNYIGRCYYFFKDYDKSITYYKKSSNLKKTEFNKKAVLEAQNSVGLCYQNMGELKLAESYFLKIIEDTSEFKMKTWKGIASGNLGYNYYLEGNYKKAIPLFKEDIKNALAIKETGLAAGATISLADIYLKQNRLVEAKQKIDESRRFIKQSNQVDRLRKLYPIMSKWYAVNNEADLSAVYLDSTMMAVNTYNDKYNSLKLLRANQKAQEQELVIEVGKLKTESQLKITQRNFIITLIGILLLFSFIAYWFRNKYFLDKQEIKDLELENTEIALSNAKTQLKNLTQKIRQDNNLITELNKENNSDLLSQLKGKNILTQNDWKQFQGLFNEVYPKFIPSIITNYPILTQAEVRCLCLERLDLNNNEMGLVLGISTNTIRVTKHRIRKKLDIDSQKDLYEFVQKFK</sequence>
<dbReference type="RefSeq" id="WP_242179156.1">
    <property type="nucleotide sequence ID" value="NZ_JAKQYM010000010.1"/>
</dbReference>
<feature type="coiled-coil region" evidence="1">
    <location>
        <begin position="431"/>
        <end position="465"/>
    </location>
</feature>
<dbReference type="GO" id="GO:0003677">
    <property type="term" value="F:DNA binding"/>
    <property type="evidence" value="ECO:0007669"/>
    <property type="project" value="InterPro"/>
</dbReference>
<gene>
    <name evidence="4" type="ORF">MC378_12780</name>
</gene>
<dbReference type="SMART" id="SM00421">
    <property type="entry name" value="HTH_LUXR"/>
    <property type="match status" value="1"/>
</dbReference>
<evidence type="ECO:0000259" key="3">
    <source>
        <dbReference type="SMART" id="SM00421"/>
    </source>
</evidence>
<feature type="transmembrane region" description="Helical" evidence="2">
    <location>
        <begin position="397"/>
        <end position="415"/>
    </location>
</feature>
<protein>
    <recommendedName>
        <fullName evidence="3">HTH luxR-type domain-containing protein</fullName>
    </recommendedName>
</protein>
<evidence type="ECO:0000313" key="5">
    <source>
        <dbReference type="Proteomes" id="UP001139369"/>
    </source>
</evidence>
<evidence type="ECO:0000256" key="1">
    <source>
        <dbReference type="SAM" id="Coils"/>
    </source>
</evidence>
<accession>A0A9X1VPN6</accession>
<evidence type="ECO:0000313" key="4">
    <source>
        <dbReference type="EMBL" id="MCI2230046.1"/>
    </source>
</evidence>
<organism evidence="4 5">
    <name type="scientific">Polaribacter marinus</name>
    <dbReference type="NCBI Taxonomy" id="2916838"/>
    <lineage>
        <taxon>Bacteria</taxon>
        <taxon>Pseudomonadati</taxon>
        <taxon>Bacteroidota</taxon>
        <taxon>Flavobacteriia</taxon>
        <taxon>Flavobacteriales</taxon>
        <taxon>Flavobacteriaceae</taxon>
    </lineage>
</organism>
<dbReference type="GO" id="GO:0006355">
    <property type="term" value="P:regulation of DNA-templated transcription"/>
    <property type="evidence" value="ECO:0007669"/>
    <property type="project" value="InterPro"/>
</dbReference>
<feature type="domain" description="HTH luxR-type" evidence="3">
    <location>
        <begin position="507"/>
        <end position="564"/>
    </location>
</feature>
<dbReference type="SMART" id="SM00028">
    <property type="entry name" value="TPR"/>
    <property type="match status" value="4"/>
</dbReference>
<dbReference type="InterPro" id="IPR011990">
    <property type="entry name" value="TPR-like_helical_dom_sf"/>
</dbReference>
<dbReference type="InterPro" id="IPR036388">
    <property type="entry name" value="WH-like_DNA-bd_sf"/>
</dbReference>
<dbReference type="SUPFAM" id="SSF46894">
    <property type="entry name" value="C-terminal effector domain of the bipartite response regulators"/>
    <property type="match status" value="1"/>
</dbReference>
<reference evidence="4" key="1">
    <citation type="submission" date="2022-02" db="EMBL/GenBank/DDBJ databases">
        <title>Polaribacter sp. MSW13, isolated from seawater.</title>
        <authorList>
            <person name="Kristyanto S."/>
            <person name="Jung J."/>
            <person name="Jeon C.O."/>
        </authorList>
    </citation>
    <scope>NUCLEOTIDE SEQUENCE</scope>
    <source>
        <strain evidence="4">MSW13</strain>
    </source>
</reference>
<keyword evidence="2" id="KW-0472">Membrane</keyword>
<proteinExistence type="predicted"/>
<evidence type="ECO:0000256" key="2">
    <source>
        <dbReference type="SAM" id="Phobius"/>
    </source>
</evidence>
<keyword evidence="1" id="KW-0175">Coiled coil</keyword>
<dbReference type="AlphaFoldDB" id="A0A9X1VPN6"/>
<keyword evidence="2" id="KW-0812">Transmembrane</keyword>
<dbReference type="Pfam" id="PF13181">
    <property type="entry name" value="TPR_8"/>
    <property type="match status" value="2"/>
</dbReference>
<name>A0A9X1VPN6_9FLAO</name>
<dbReference type="EMBL" id="JAKQYM010000010">
    <property type="protein sequence ID" value="MCI2230046.1"/>
    <property type="molecule type" value="Genomic_DNA"/>
</dbReference>
<dbReference type="Gene3D" id="1.25.40.10">
    <property type="entry name" value="Tetratricopeptide repeat domain"/>
    <property type="match status" value="2"/>
</dbReference>
<dbReference type="Proteomes" id="UP001139369">
    <property type="component" value="Unassembled WGS sequence"/>
</dbReference>